<evidence type="ECO:0000313" key="1">
    <source>
        <dbReference type="EMBL" id="KAI4820196.1"/>
    </source>
</evidence>
<evidence type="ECO:0000313" key="2">
    <source>
        <dbReference type="Proteomes" id="UP001057452"/>
    </source>
</evidence>
<keyword evidence="2" id="KW-1185">Reference proteome</keyword>
<accession>A0ACB9X2Z8</accession>
<comment type="caution">
    <text evidence="1">The sequence shown here is derived from an EMBL/GenBank/DDBJ whole genome shotgun (WGS) entry which is preliminary data.</text>
</comment>
<name>A0ACB9X2Z8_CHAAC</name>
<sequence length="143" mass="15077">MVYVDGLESFSHRHGYDALVGLLSTNDTVHHPRQQVAVYSNNTDLLNKICCELEESSSWSLSGEMEARGGLQVYHIPINTCLTSEGVAGSVEFSQGSSGINDMDGSDIERTEGGSGDVVPIARVMTDGEEVTGGVGAVLVGSL</sequence>
<gene>
    <name evidence="1" type="ORF">KUCAC02_028180</name>
</gene>
<reference evidence="1" key="1">
    <citation type="submission" date="2022-05" db="EMBL/GenBank/DDBJ databases">
        <title>Chromosome-level genome of Chaenocephalus aceratus.</title>
        <authorList>
            <person name="Park H."/>
        </authorList>
    </citation>
    <scope>NUCLEOTIDE SEQUENCE</scope>
    <source>
        <strain evidence="1">KU_202001</strain>
    </source>
</reference>
<protein>
    <submittedName>
        <fullName evidence="1">Uncharacterized protein</fullName>
    </submittedName>
</protein>
<organism evidence="1 2">
    <name type="scientific">Chaenocephalus aceratus</name>
    <name type="common">Blackfin icefish</name>
    <name type="synonym">Chaenichthys aceratus</name>
    <dbReference type="NCBI Taxonomy" id="36190"/>
    <lineage>
        <taxon>Eukaryota</taxon>
        <taxon>Metazoa</taxon>
        <taxon>Chordata</taxon>
        <taxon>Craniata</taxon>
        <taxon>Vertebrata</taxon>
        <taxon>Euteleostomi</taxon>
        <taxon>Actinopterygii</taxon>
        <taxon>Neopterygii</taxon>
        <taxon>Teleostei</taxon>
        <taxon>Neoteleostei</taxon>
        <taxon>Acanthomorphata</taxon>
        <taxon>Eupercaria</taxon>
        <taxon>Perciformes</taxon>
        <taxon>Notothenioidei</taxon>
        <taxon>Channichthyidae</taxon>
        <taxon>Chaenocephalus</taxon>
    </lineage>
</organism>
<proteinExistence type="predicted"/>
<dbReference type="EMBL" id="CM043793">
    <property type="protein sequence ID" value="KAI4820196.1"/>
    <property type="molecule type" value="Genomic_DNA"/>
</dbReference>
<dbReference type="Proteomes" id="UP001057452">
    <property type="component" value="Chromosome 9"/>
</dbReference>